<evidence type="ECO:0000259" key="2">
    <source>
        <dbReference type="Pfam" id="PF13439"/>
    </source>
</evidence>
<evidence type="ECO:0000313" key="3">
    <source>
        <dbReference type="EMBL" id="MEP0816902.1"/>
    </source>
</evidence>
<reference evidence="3 4" key="1">
    <citation type="submission" date="2022-04" db="EMBL/GenBank/DDBJ databases">
        <title>Positive selection, recombination, and allopatry shape intraspecific diversity of widespread and dominant cyanobacteria.</title>
        <authorList>
            <person name="Wei J."/>
            <person name="Shu W."/>
            <person name="Hu C."/>
        </authorList>
    </citation>
    <scope>NUCLEOTIDE SEQUENCE [LARGE SCALE GENOMIC DNA]</scope>
    <source>
        <strain evidence="3 4">GB2-A4</strain>
    </source>
</reference>
<keyword evidence="3" id="KW-0328">Glycosyltransferase</keyword>
<dbReference type="RefSeq" id="WP_190439152.1">
    <property type="nucleotide sequence ID" value="NZ_JAMPKM010000003.1"/>
</dbReference>
<evidence type="ECO:0000313" key="4">
    <source>
        <dbReference type="Proteomes" id="UP001464891"/>
    </source>
</evidence>
<comment type="caution">
    <text evidence="3">The sequence shown here is derived from an EMBL/GenBank/DDBJ whole genome shotgun (WGS) entry which is preliminary data.</text>
</comment>
<dbReference type="PANTHER" id="PTHR12526:SF584">
    <property type="entry name" value="GLYCOSYLTRANSFERASE"/>
    <property type="match status" value="1"/>
</dbReference>
<dbReference type="Pfam" id="PF00534">
    <property type="entry name" value="Glycos_transf_1"/>
    <property type="match status" value="1"/>
</dbReference>
<dbReference type="GO" id="GO:0016757">
    <property type="term" value="F:glycosyltransferase activity"/>
    <property type="evidence" value="ECO:0007669"/>
    <property type="project" value="UniProtKB-KW"/>
</dbReference>
<evidence type="ECO:0000259" key="1">
    <source>
        <dbReference type="Pfam" id="PF00534"/>
    </source>
</evidence>
<dbReference type="SUPFAM" id="SSF53756">
    <property type="entry name" value="UDP-Glycosyltransferase/glycogen phosphorylase"/>
    <property type="match status" value="1"/>
</dbReference>
<dbReference type="InterPro" id="IPR028098">
    <property type="entry name" value="Glyco_trans_4-like_N"/>
</dbReference>
<feature type="domain" description="Glycosyltransferase subfamily 4-like N-terminal" evidence="2">
    <location>
        <begin position="66"/>
        <end position="188"/>
    </location>
</feature>
<dbReference type="EMBL" id="JAMPKM010000003">
    <property type="protein sequence ID" value="MEP0816902.1"/>
    <property type="molecule type" value="Genomic_DNA"/>
</dbReference>
<dbReference type="PANTHER" id="PTHR12526">
    <property type="entry name" value="GLYCOSYLTRANSFERASE"/>
    <property type="match status" value="1"/>
</dbReference>
<feature type="domain" description="Glycosyl transferase family 1" evidence="1">
    <location>
        <begin position="196"/>
        <end position="345"/>
    </location>
</feature>
<protein>
    <submittedName>
        <fullName evidence="3">Glycosyltransferase</fullName>
        <ecNumber evidence="3">2.4.-.-</ecNumber>
    </submittedName>
</protein>
<accession>A0ABV0J543</accession>
<proteinExistence type="predicted"/>
<keyword evidence="4" id="KW-1185">Reference proteome</keyword>
<dbReference type="EC" id="2.4.-.-" evidence="3"/>
<dbReference type="InterPro" id="IPR001296">
    <property type="entry name" value="Glyco_trans_1"/>
</dbReference>
<dbReference type="Gene3D" id="3.40.50.2000">
    <property type="entry name" value="Glycogen Phosphorylase B"/>
    <property type="match status" value="1"/>
</dbReference>
<dbReference type="Pfam" id="PF13439">
    <property type="entry name" value="Glyco_transf_4"/>
    <property type="match status" value="1"/>
</dbReference>
<organism evidence="3 4">
    <name type="scientific">Trichocoleus desertorum GB2-A4</name>
    <dbReference type="NCBI Taxonomy" id="2933944"/>
    <lineage>
        <taxon>Bacteria</taxon>
        <taxon>Bacillati</taxon>
        <taxon>Cyanobacteriota</taxon>
        <taxon>Cyanophyceae</taxon>
        <taxon>Leptolyngbyales</taxon>
        <taxon>Trichocoleusaceae</taxon>
        <taxon>Trichocoleus</taxon>
    </lineage>
</organism>
<dbReference type="Proteomes" id="UP001464891">
    <property type="component" value="Unassembled WGS sequence"/>
</dbReference>
<gene>
    <name evidence="3" type="ORF">NC998_07310</name>
</gene>
<name>A0ABV0J543_9CYAN</name>
<sequence>MAANIKVALVHDYLREYGDAERLLQVIHRLYPDAPLYTAFVDYQQLGTEAKRFAGWDMRTTFAQKLPGIAHPHRWRGLLPYLWENIDLSEFDLVISSSGDFVSKSVLTRAETLHVSYCHTPPRHLWERLRSHPQSLHWYDTWLDTRLRQYDFYASQRVDRYITNSHTAARRISKFYNRPAEVIPPPIKVHGEGQAGDRYYLYAGKLTRQMQVELVVRACTQLDRPLWIVGTGHDAEYLDSLRSLAGPEVKFLGEAPEEALPSLYAEAKALVFPCSSADFSREAVEAMGHGIPVIASQQSGLREVVLDYRTGILFPQPTVESLVDALNEFEGLRFSSVACIERAEEFAESVFVDRLQWFIAQALDAHHAIGVEPERDSFA</sequence>
<keyword evidence="3" id="KW-0808">Transferase</keyword>